<evidence type="ECO:0000256" key="1">
    <source>
        <dbReference type="SAM" id="MobiDB-lite"/>
    </source>
</evidence>
<feature type="region of interest" description="Disordered" evidence="1">
    <location>
        <begin position="96"/>
        <end position="119"/>
    </location>
</feature>
<dbReference type="EMBL" id="JANBUM010000054">
    <property type="protein sequence ID" value="KAJ2786571.1"/>
    <property type="molecule type" value="Genomic_DNA"/>
</dbReference>
<reference evidence="2" key="1">
    <citation type="submission" date="2022-07" db="EMBL/GenBank/DDBJ databases">
        <title>Phylogenomic reconstructions and comparative analyses of Kickxellomycotina fungi.</title>
        <authorList>
            <person name="Reynolds N.K."/>
            <person name="Stajich J.E."/>
            <person name="Barry K."/>
            <person name="Grigoriev I.V."/>
            <person name="Crous P."/>
            <person name="Smith M.E."/>
        </authorList>
    </citation>
    <scope>NUCLEOTIDE SEQUENCE</scope>
    <source>
        <strain evidence="2">BCRC 34489</strain>
    </source>
</reference>
<feature type="compositionally biased region" description="Polar residues" evidence="1">
    <location>
        <begin position="12"/>
        <end position="28"/>
    </location>
</feature>
<comment type="caution">
    <text evidence="2">The sequence shown here is derived from an EMBL/GenBank/DDBJ whole genome shotgun (WGS) entry which is preliminary data.</text>
</comment>
<dbReference type="Proteomes" id="UP001140172">
    <property type="component" value="Unassembled WGS sequence"/>
</dbReference>
<keyword evidence="3" id="KW-1185">Reference proteome</keyword>
<name>A0A9W8HJV0_9FUNG</name>
<sequence>MSGRYKSVEEVASSSSGISEGAQGSSAATDGLGRVLLQLDKMSWESEERLTRQEHANNARFTEVERTVEEVREMLAGFLRLGCGSDGIADWATAMSPEPQGEGPSISELTAFGIGNGGH</sequence>
<feature type="region of interest" description="Disordered" evidence="1">
    <location>
        <begin position="1"/>
        <end position="30"/>
    </location>
</feature>
<evidence type="ECO:0000313" key="2">
    <source>
        <dbReference type="EMBL" id="KAJ2786571.1"/>
    </source>
</evidence>
<evidence type="ECO:0000313" key="3">
    <source>
        <dbReference type="Proteomes" id="UP001140172"/>
    </source>
</evidence>
<protein>
    <submittedName>
        <fullName evidence="2">Uncharacterized protein</fullName>
    </submittedName>
</protein>
<dbReference type="AlphaFoldDB" id="A0A9W8HJV0"/>
<proteinExistence type="predicted"/>
<gene>
    <name evidence="2" type="ORF">GGI15_001409</name>
</gene>
<accession>A0A9W8HJV0</accession>
<organism evidence="2 3">
    <name type="scientific">Coemansia interrupta</name>
    <dbReference type="NCBI Taxonomy" id="1126814"/>
    <lineage>
        <taxon>Eukaryota</taxon>
        <taxon>Fungi</taxon>
        <taxon>Fungi incertae sedis</taxon>
        <taxon>Zoopagomycota</taxon>
        <taxon>Kickxellomycotina</taxon>
        <taxon>Kickxellomycetes</taxon>
        <taxon>Kickxellales</taxon>
        <taxon>Kickxellaceae</taxon>
        <taxon>Coemansia</taxon>
    </lineage>
</organism>